<evidence type="ECO:0000256" key="2">
    <source>
        <dbReference type="ARBA" id="ARBA00022630"/>
    </source>
</evidence>
<dbReference type="AlphaFoldDB" id="A0A3G8YTC1"/>
<dbReference type="OrthoDB" id="9800167at2"/>
<protein>
    <submittedName>
        <fullName evidence="9">FAD-dependent oxidoreductase</fullName>
    </submittedName>
</protein>
<feature type="binding site" evidence="4">
    <location>
        <begin position="169"/>
        <end position="171"/>
    </location>
    <ligand>
        <name>FAD</name>
        <dbReference type="ChEBI" id="CHEBI:57692"/>
    </ligand>
</feature>
<dbReference type="EMBL" id="CP034185">
    <property type="protein sequence ID" value="AZI44496.1"/>
    <property type="molecule type" value="Genomic_DNA"/>
</dbReference>
<keyword evidence="9" id="KW-0614">Plasmid</keyword>
<gene>
    <name evidence="9" type="ORF">EHF33_16400</name>
</gene>
<dbReference type="PANTHER" id="PTHR43014:SF2">
    <property type="entry name" value="MERCURIC REDUCTASE"/>
    <property type="match status" value="1"/>
</dbReference>
<evidence type="ECO:0000259" key="7">
    <source>
        <dbReference type="Pfam" id="PF02852"/>
    </source>
</evidence>
<evidence type="ECO:0000256" key="1">
    <source>
        <dbReference type="ARBA" id="ARBA00007532"/>
    </source>
</evidence>
<dbReference type="PIRSF" id="PIRSF000350">
    <property type="entry name" value="Mercury_reductase_MerA"/>
    <property type="match status" value="1"/>
</dbReference>
<feature type="binding site" evidence="4">
    <location>
        <position position="293"/>
    </location>
    <ligand>
        <name>NAD(+)</name>
        <dbReference type="ChEBI" id="CHEBI:57540"/>
    </ligand>
</feature>
<proteinExistence type="inferred from homology"/>
<keyword evidence="4" id="KW-0547">Nucleotide-binding</keyword>
<dbReference type="RefSeq" id="WP_124874186.1">
    <property type="nucleotide sequence ID" value="NZ_CP034185.1"/>
</dbReference>
<dbReference type="PANTHER" id="PTHR43014">
    <property type="entry name" value="MERCURIC REDUCTASE"/>
    <property type="match status" value="1"/>
</dbReference>
<keyword evidence="3 4" id="KW-0274">FAD</keyword>
<keyword evidence="10" id="KW-1185">Reference proteome</keyword>
<evidence type="ECO:0000256" key="5">
    <source>
        <dbReference type="PIRSR" id="PIRSR000350-4"/>
    </source>
</evidence>
<dbReference type="Gene3D" id="3.30.390.30">
    <property type="match status" value="1"/>
</dbReference>
<dbReference type="Gene3D" id="3.50.50.60">
    <property type="entry name" value="FAD/NAD(P)-binding domain"/>
    <property type="match status" value="2"/>
</dbReference>
<keyword evidence="2" id="KW-0285">Flavoprotein</keyword>
<dbReference type="InterPro" id="IPR001100">
    <property type="entry name" value="Pyr_nuc-diS_OxRdtase"/>
</dbReference>
<organism evidence="9 10">
    <name type="scientific">Deinococcus psychrotolerans</name>
    <dbReference type="NCBI Taxonomy" id="2489213"/>
    <lineage>
        <taxon>Bacteria</taxon>
        <taxon>Thermotogati</taxon>
        <taxon>Deinococcota</taxon>
        <taxon>Deinococci</taxon>
        <taxon>Deinococcales</taxon>
        <taxon>Deinococcaceae</taxon>
        <taxon>Deinococcus</taxon>
    </lineage>
</organism>
<comment type="cofactor">
    <cofactor evidence="4">
        <name>FAD</name>
        <dbReference type="ChEBI" id="CHEBI:57692"/>
    </cofactor>
    <text evidence="4">Binds 1 FAD per subunit.</text>
</comment>
<dbReference type="SUPFAM" id="SSF55424">
    <property type="entry name" value="FAD/NAD-linked reductases, dimerisation (C-terminal) domain"/>
    <property type="match status" value="1"/>
</dbReference>
<dbReference type="Pfam" id="PF07992">
    <property type="entry name" value="Pyr_redox_2"/>
    <property type="match status" value="1"/>
</dbReference>
<evidence type="ECO:0000313" key="10">
    <source>
        <dbReference type="Proteomes" id="UP000276417"/>
    </source>
</evidence>
<accession>A0A3G8YTC1</accession>
<dbReference type="InterPro" id="IPR023753">
    <property type="entry name" value="FAD/NAD-binding_dom"/>
</dbReference>
<comment type="similarity">
    <text evidence="1">Belongs to the class-I pyridine nucleotide-disulfide oxidoreductase family.</text>
</comment>
<dbReference type="GO" id="GO:0003955">
    <property type="term" value="F:NAD(P)H dehydrogenase (quinone) activity"/>
    <property type="evidence" value="ECO:0007669"/>
    <property type="project" value="TreeGrafter"/>
</dbReference>
<dbReference type="InterPro" id="IPR036188">
    <property type="entry name" value="FAD/NAD-bd_sf"/>
</dbReference>
<geneLocation type="plasmid" evidence="9 10">
    <name>unnamed1</name>
</geneLocation>
<evidence type="ECO:0000256" key="3">
    <source>
        <dbReference type="ARBA" id="ARBA00022827"/>
    </source>
</evidence>
<evidence type="ECO:0000256" key="4">
    <source>
        <dbReference type="PIRSR" id="PIRSR000350-3"/>
    </source>
</evidence>
<dbReference type="PRINTS" id="PR00368">
    <property type="entry name" value="FADPNR"/>
</dbReference>
<evidence type="ECO:0000256" key="6">
    <source>
        <dbReference type="SAM" id="MobiDB-lite"/>
    </source>
</evidence>
<dbReference type="Proteomes" id="UP000276417">
    <property type="component" value="Plasmid unnamed1"/>
</dbReference>
<dbReference type="GO" id="GO:0050660">
    <property type="term" value="F:flavin adenine dinucleotide binding"/>
    <property type="evidence" value="ECO:0007669"/>
    <property type="project" value="TreeGrafter"/>
</dbReference>
<dbReference type="Pfam" id="PF02852">
    <property type="entry name" value="Pyr_redox_dim"/>
    <property type="match status" value="1"/>
</dbReference>
<dbReference type="InterPro" id="IPR016156">
    <property type="entry name" value="FAD/NAD-linked_Rdtase_dimer_sf"/>
</dbReference>
<feature type="region of interest" description="Disordered" evidence="6">
    <location>
        <begin position="506"/>
        <end position="532"/>
    </location>
</feature>
<dbReference type="SUPFAM" id="SSF51905">
    <property type="entry name" value="FAD/NAD(P)-binding domain"/>
    <property type="match status" value="1"/>
</dbReference>
<dbReference type="KEGG" id="dph:EHF33_16400"/>
<dbReference type="PRINTS" id="PR00411">
    <property type="entry name" value="PNDRDTASEI"/>
</dbReference>
<sequence length="532" mass="56708">MNRTPESPHPQLNPPDYSWAEPQESGHSPLKADVAVIGGGAGGLTAALMAAVTKKRVLLIERELTGGECTFTGCIPSKALLSIAKTVHAARQSVALGLAVSGEADWIKVQAEIRRVINSFEDVDSPDSIERRGVQVVAGEAKFVSPHVLEVQTSTGTRTVMAEKFVVATGSEVIVPDLEGLSGVPYLTHQTIFDVAERPPHLLILGGGPIGCELSQAFVRLGSRVTILQRGERLINKDEPEASQALLDVLRRDGVTVHLGVDVVRAEALPSGVRLHLGDGRHIDGSHLLLAVGKKPRVENLGLEVIGAAYDEKGLKVKADMQSVSCSYVWGAGDVVGGPMFTHGATERGTLAGLGSLAWWGRAAATFRAPAARVEDIPWVTYTEPEIAHWGLTEAQAVKQYGRRVQVVDYDFSHLDRAATERESGFVKLVVLSGLLGSPLGLTVVGAQVVGSRAGELIQLLSLPKRLGFHPVRLALLPVSYPTYAEAVRQSYLGLFTTGLAFGKRRAGRAEQESGQQSPQPPPLPKALGPEC</sequence>
<feature type="region of interest" description="Disordered" evidence="6">
    <location>
        <begin position="1"/>
        <end position="26"/>
    </location>
</feature>
<keyword evidence="4" id="KW-0520">NAD</keyword>
<feature type="binding site" evidence="4">
    <location>
        <position position="334"/>
    </location>
    <ligand>
        <name>FAD</name>
        <dbReference type="ChEBI" id="CHEBI:57692"/>
    </ligand>
</feature>
<evidence type="ECO:0000259" key="8">
    <source>
        <dbReference type="Pfam" id="PF07992"/>
    </source>
</evidence>
<feature type="binding site" evidence="4">
    <location>
        <begin position="206"/>
        <end position="213"/>
    </location>
    <ligand>
        <name>NAD(+)</name>
        <dbReference type="ChEBI" id="CHEBI:57540"/>
    </ligand>
</feature>
<dbReference type="InterPro" id="IPR004099">
    <property type="entry name" value="Pyr_nucl-diS_OxRdtase_dimer"/>
</dbReference>
<feature type="binding site" evidence="4">
    <location>
        <begin position="340"/>
        <end position="343"/>
    </location>
    <ligand>
        <name>FAD</name>
        <dbReference type="ChEBI" id="CHEBI:57692"/>
    </ligand>
</feature>
<feature type="binding site" evidence="4">
    <location>
        <position position="78"/>
    </location>
    <ligand>
        <name>FAD</name>
        <dbReference type="ChEBI" id="CHEBI:57692"/>
    </ligand>
</feature>
<feature type="disulfide bond" description="Redox-active" evidence="5">
    <location>
        <begin position="69"/>
        <end position="74"/>
    </location>
</feature>
<evidence type="ECO:0000313" key="9">
    <source>
        <dbReference type="EMBL" id="AZI44496.1"/>
    </source>
</evidence>
<feature type="domain" description="FAD/NAD(P)-binding" evidence="8">
    <location>
        <begin position="33"/>
        <end position="349"/>
    </location>
</feature>
<feature type="domain" description="Pyridine nucleotide-disulphide oxidoreductase dimerisation" evidence="7">
    <location>
        <begin position="377"/>
        <end position="490"/>
    </location>
</feature>
<reference evidence="9 10" key="1">
    <citation type="submission" date="2018-11" db="EMBL/GenBank/DDBJ databases">
        <title>Deinococcus shelandsis sp. nov., isolated from South Shetland Islands soil of Antarctica.</title>
        <authorList>
            <person name="Tian J."/>
        </authorList>
    </citation>
    <scope>NUCLEOTIDE SEQUENCE [LARGE SCALE GENOMIC DNA]</scope>
    <source>
        <strain evidence="9 10">S14-83T</strain>
        <plasmid evidence="9 10">unnamed1</plasmid>
    </source>
</reference>
<name>A0A3G8YTC1_9DEIO</name>